<dbReference type="Proteomes" id="UP001589785">
    <property type="component" value="Unassembled WGS sequence"/>
</dbReference>
<gene>
    <name evidence="1" type="ORF">ACFFHQ_06720</name>
</gene>
<dbReference type="EMBL" id="JBHLVN010000029">
    <property type="protein sequence ID" value="MFC0297155.1"/>
    <property type="molecule type" value="Genomic_DNA"/>
</dbReference>
<sequence length="319" mass="35886">MKEIIYLNTEIMNSLIAQLDKGVTTHYSLEQTIQETNTEMSQTTRGKAAGFNGTVQSGTGSLLSNVSLSFGANISGNGNETNGSSRALLEGQRDLLNKAFHDYALNILLQLLKENEKLKTNSFSLTEGDICLWETDWKYYDFEFISRIADLDDVLETLGIYVSADEYRKAETIAQKARKYPKNPELVRAQHIINQHQSTMLQRNILKQIQVFSSYANSFLGNYSIIKAANTFQLIDKGMLREVPTALSIRSASARRAKILFRVIGKRDIIYNNDDLGGVLGELQDFTQLANFMFDLILGSFQILKPGDYIATPIAIYYE</sequence>
<accession>A0ABV6GRN9</accession>
<dbReference type="Pfam" id="PF19952">
    <property type="entry name" value="DUF6414"/>
    <property type="match status" value="1"/>
</dbReference>
<keyword evidence="2" id="KW-1185">Reference proteome</keyword>
<dbReference type="RefSeq" id="WP_044741424.1">
    <property type="nucleotide sequence ID" value="NZ_JBHLVN010000029.1"/>
</dbReference>
<comment type="caution">
    <text evidence="1">The sequence shown here is derived from an EMBL/GenBank/DDBJ whole genome shotgun (WGS) entry which is preliminary data.</text>
</comment>
<dbReference type="InterPro" id="IPR045633">
    <property type="entry name" value="DUF6414"/>
</dbReference>
<protein>
    <submittedName>
        <fullName evidence="1">Uncharacterized protein</fullName>
    </submittedName>
</protein>
<evidence type="ECO:0000313" key="1">
    <source>
        <dbReference type="EMBL" id="MFC0297155.1"/>
    </source>
</evidence>
<proteinExistence type="predicted"/>
<evidence type="ECO:0000313" key="2">
    <source>
        <dbReference type="Proteomes" id="UP001589785"/>
    </source>
</evidence>
<reference evidence="1 2" key="1">
    <citation type="submission" date="2024-09" db="EMBL/GenBank/DDBJ databases">
        <authorList>
            <person name="Sun Q."/>
            <person name="Mori K."/>
        </authorList>
    </citation>
    <scope>NUCLEOTIDE SEQUENCE [LARGE SCALE GENOMIC DNA]</scope>
    <source>
        <strain evidence="1 2">CCM 7224</strain>
    </source>
</reference>
<organism evidence="1 2">
    <name type="scientific">Geobacillus jurassicus</name>
    <dbReference type="NCBI Taxonomy" id="235932"/>
    <lineage>
        <taxon>Bacteria</taxon>
        <taxon>Bacillati</taxon>
        <taxon>Bacillota</taxon>
        <taxon>Bacilli</taxon>
        <taxon>Bacillales</taxon>
        <taxon>Anoxybacillaceae</taxon>
        <taxon>Geobacillus</taxon>
    </lineage>
</organism>
<name>A0ABV6GRN9_9BACL</name>